<dbReference type="RefSeq" id="WP_105040571.1">
    <property type="nucleotide sequence ID" value="NZ_PPSL01000005.1"/>
</dbReference>
<sequence>MEMLHNAVSWFEIPVADFDRARVFYNAIYDYEMPVMDMGPVKMGILLHHRDNGGIGGAIVCGEMYVPSKQGSRVYLNAGNDLSVVLDRIEPAGGKVVLGKSFMGDTMGYIAVIEDTEGNYISLHSVN</sequence>
<dbReference type="PROSITE" id="PS51819">
    <property type="entry name" value="VOC"/>
    <property type="match status" value="1"/>
</dbReference>
<dbReference type="InterPro" id="IPR037523">
    <property type="entry name" value="VOC_core"/>
</dbReference>
<comment type="caution">
    <text evidence="2">The sequence shown here is derived from an EMBL/GenBank/DDBJ whole genome shotgun (WGS) entry which is preliminary data.</text>
</comment>
<evidence type="ECO:0000313" key="3">
    <source>
        <dbReference type="Proteomes" id="UP000239872"/>
    </source>
</evidence>
<keyword evidence="3" id="KW-1185">Reference proteome</keyword>
<evidence type="ECO:0000259" key="1">
    <source>
        <dbReference type="PROSITE" id="PS51819"/>
    </source>
</evidence>
<dbReference type="Gene3D" id="3.10.180.10">
    <property type="entry name" value="2,3-Dihydroxybiphenyl 1,2-Dioxygenase, domain 1"/>
    <property type="match status" value="1"/>
</dbReference>
<dbReference type="SUPFAM" id="SSF54593">
    <property type="entry name" value="Glyoxalase/Bleomycin resistance protein/Dihydroxybiphenyl dioxygenase"/>
    <property type="match status" value="1"/>
</dbReference>
<organism evidence="2 3">
    <name type="scientific">Flavipsychrobacter stenotrophus</name>
    <dbReference type="NCBI Taxonomy" id="2077091"/>
    <lineage>
        <taxon>Bacteria</taxon>
        <taxon>Pseudomonadati</taxon>
        <taxon>Bacteroidota</taxon>
        <taxon>Chitinophagia</taxon>
        <taxon>Chitinophagales</taxon>
        <taxon>Chitinophagaceae</taxon>
        <taxon>Flavipsychrobacter</taxon>
    </lineage>
</organism>
<proteinExistence type="predicted"/>
<reference evidence="2 3" key="1">
    <citation type="submission" date="2018-01" db="EMBL/GenBank/DDBJ databases">
        <title>A novel member of the phylum Bacteroidetes isolated from glacier ice.</title>
        <authorList>
            <person name="Liu Q."/>
            <person name="Xin Y.-H."/>
        </authorList>
    </citation>
    <scope>NUCLEOTIDE SEQUENCE [LARGE SCALE GENOMIC DNA]</scope>
    <source>
        <strain evidence="2 3">RB1R16</strain>
    </source>
</reference>
<dbReference type="Proteomes" id="UP000239872">
    <property type="component" value="Unassembled WGS sequence"/>
</dbReference>
<evidence type="ECO:0000313" key="2">
    <source>
        <dbReference type="EMBL" id="PQJ09799.1"/>
    </source>
</evidence>
<dbReference type="CDD" id="cd07247">
    <property type="entry name" value="SgaA_N_like"/>
    <property type="match status" value="1"/>
</dbReference>
<feature type="domain" description="VOC" evidence="1">
    <location>
        <begin position="7"/>
        <end position="126"/>
    </location>
</feature>
<dbReference type="InterPro" id="IPR029068">
    <property type="entry name" value="Glyas_Bleomycin-R_OHBP_Dase"/>
</dbReference>
<dbReference type="OrthoDB" id="9804235at2"/>
<dbReference type="AlphaFoldDB" id="A0A2S7SSA4"/>
<protein>
    <recommendedName>
        <fullName evidence="1">VOC domain-containing protein</fullName>
    </recommendedName>
</protein>
<name>A0A2S7SSA4_9BACT</name>
<gene>
    <name evidence="2" type="ORF">CJD36_017900</name>
</gene>
<dbReference type="EMBL" id="PPSL01000005">
    <property type="protein sequence ID" value="PQJ09799.1"/>
    <property type="molecule type" value="Genomic_DNA"/>
</dbReference>
<accession>A0A2S7SSA4</accession>